<accession>A0A1A5ZX30</accession>
<dbReference type="Gene3D" id="3.40.30.10">
    <property type="entry name" value="Glutaredoxin"/>
    <property type="match status" value="1"/>
</dbReference>
<gene>
    <name evidence="3" type="ORF">I303_07123</name>
    <name evidence="4" type="ORF">I303_108552</name>
</gene>
<dbReference type="PROSITE" id="PS51352">
    <property type="entry name" value="THIOREDOXIN_2"/>
    <property type="match status" value="1"/>
</dbReference>
<dbReference type="SUPFAM" id="SSF52833">
    <property type="entry name" value="Thioredoxin-like"/>
    <property type="match status" value="1"/>
</dbReference>
<feature type="domain" description="Thioredoxin" evidence="2">
    <location>
        <begin position="4"/>
        <end position="124"/>
    </location>
</feature>
<evidence type="ECO:0000256" key="1">
    <source>
        <dbReference type="ARBA" id="ARBA00008987"/>
    </source>
</evidence>
<dbReference type="InterPro" id="IPR013766">
    <property type="entry name" value="Thioredoxin_domain"/>
</dbReference>
<evidence type="ECO:0000313" key="5">
    <source>
        <dbReference type="Proteomes" id="UP000078595"/>
    </source>
</evidence>
<sequence>MPLTNAGQYPPSEALLKTSHDDPKATYLIFYSDVEGGKMWCPHCRDVEGLLRSNFEGKSKPHGVITYIGPYSGWKNVPTHPARIKYGVRTVPAIIKFDSTGKELDRVDKSGILDSARFEEFLES</sequence>
<reference evidence="3" key="1">
    <citation type="submission" date="2013-07" db="EMBL/GenBank/DDBJ databases">
        <title>The Genome Sequence of Cryptococcus dejecticola CBS10117.</title>
        <authorList>
            <consortium name="The Broad Institute Genome Sequencing Platform"/>
            <person name="Cuomo C."/>
            <person name="Litvintseva A."/>
            <person name="Chen Y."/>
            <person name="Heitman J."/>
            <person name="Sun S."/>
            <person name="Springer D."/>
            <person name="Dromer F."/>
            <person name="Young S.K."/>
            <person name="Zeng Q."/>
            <person name="Gargeya S."/>
            <person name="Fitzgerald M."/>
            <person name="Abouelleil A."/>
            <person name="Alvarado L."/>
            <person name="Berlin A.M."/>
            <person name="Chapman S.B."/>
            <person name="Dewar J."/>
            <person name="Goldberg J."/>
            <person name="Griggs A."/>
            <person name="Gujja S."/>
            <person name="Hansen M."/>
            <person name="Howarth C."/>
            <person name="Imamovic A."/>
            <person name="Larimer J."/>
            <person name="McCowan C."/>
            <person name="Murphy C."/>
            <person name="Pearson M."/>
            <person name="Priest M."/>
            <person name="Roberts A."/>
            <person name="Saif S."/>
            <person name="Shea T."/>
            <person name="Sykes S."/>
            <person name="Wortman J."/>
            <person name="Nusbaum C."/>
            <person name="Birren B."/>
        </authorList>
    </citation>
    <scope>NUCLEOTIDE SEQUENCE [LARGE SCALE GENOMIC DNA]</scope>
    <source>
        <strain evidence="3">CBS 10117</strain>
    </source>
</reference>
<evidence type="ECO:0000313" key="3">
    <source>
        <dbReference type="EMBL" id="OBR82364.1"/>
    </source>
</evidence>
<dbReference type="PANTHER" id="PTHR12452">
    <property type="entry name" value="42-9-9 PROTEIN-RELATED"/>
    <property type="match status" value="1"/>
</dbReference>
<evidence type="ECO:0000259" key="2">
    <source>
        <dbReference type="PROSITE" id="PS51352"/>
    </source>
</evidence>
<dbReference type="InterPro" id="IPR045108">
    <property type="entry name" value="TXNDC17-like"/>
</dbReference>
<dbReference type="Proteomes" id="UP000078595">
    <property type="component" value="Chromosome 11"/>
</dbReference>
<evidence type="ECO:0000313" key="4">
    <source>
        <dbReference type="EMBL" id="WWC65930.1"/>
    </source>
</evidence>
<protein>
    <recommendedName>
        <fullName evidence="2">Thioredoxin domain-containing protein</fullName>
    </recommendedName>
</protein>
<reference evidence="4" key="3">
    <citation type="submission" date="2024-02" db="EMBL/GenBank/DDBJ databases">
        <title>Comparative genomics of Cryptococcus and Kwoniella reveals pathogenesis evolution and contrasting modes of karyotype evolution via chromosome fusion or intercentromeric recombination.</title>
        <authorList>
            <person name="Coelho M.A."/>
            <person name="David-Palma M."/>
            <person name="Shea T."/>
            <person name="Bowers K."/>
            <person name="McGinley-Smith S."/>
            <person name="Mohammad A.W."/>
            <person name="Gnirke A."/>
            <person name="Yurkov A.M."/>
            <person name="Nowrousian M."/>
            <person name="Sun S."/>
            <person name="Cuomo C.A."/>
            <person name="Heitman J."/>
        </authorList>
    </citation>
    <scope>NUCLEOTIDE SEQUENCE</scope>
    <source>
        <strain evidence="4">CBS 10117</strain>
    </source>
</reference>
<dbReference type="KEGG" id="kdj:28970822"/>
<keyword evidence="5" id="KW-1185">Reference proteome</keyword>
<comment type="similarity">
    <text evidence="1">Belongs to the thioredoxin family.</text>
</comment>
<dbReference type="Pfam" id="PF06110">
    <property type="entry name" value="TXD17-like_Trx"/>
    <property type="match status" value="1"/>
</dbReference>
<dbReference type="InterPro" id="IPR010357">
    <property type="entry name" value="TXNDC17_dom"/>
</dbReference>
<dbReference type="STRING" id="1296121.A0A1A5ZX30"/>
<dbReference type="OrthoDB" id="78947at2759"/>
<dbReference type="PANTHER" id="PTHR12452:SF0">
    <property type="entry name" value="THIOREDOXIN DOMAIN-CONTAINING PROTEIN 17"/>
    <property type="match status" value="1"/>
</dbReference>
<proteinExistence type="inferred from homology"/>
<reference evidence="4" key="2">
    <citation type="submission" date="2013-07" db="EMBL/GenBank/DDBJ databases">
        <authorList>
            <consortium name="The Broad Institute Genome Sequencing Platform"/>
            <person name="Cuomo C."/>
            <person name="Litvintseva A."/>
            <person name="Chen Y."/>
            <person name="Heitman J."/>
            <person name="Sun S."/>
            <person name="Springer D."/>
            <person name="Dromer F."/>
            <person name="Young S.K."/>
            <person name="Zeng Q."/>
            <person name="Gargeya S."/>
            <person name="Fitzgerald M."/>
            <person name="Abouelleil A."/>
            <person name="Alvarado L."/>
            <person name="Berlin A.M."/>
            <person name="Chapman S.B."/>
            <person name="Dewar J."/>
            <person name="Goldberg J."/>
            <person name="Griggs A."/>
            <person name="Gujja S."/>
            <person name="Hansen M."/>
            <person name="Howarth C."/>
            <person name="Imamovic A."/>
            <person name="Larimer J."/>
            <person name="McCowan C."/>
            <person name="Murphy C."/>
            <person name="Pearson M."/>
            <person name="Priest M."/>
            <person name="Roberts A."/>
            <person name="Saif S."/>
            <person name="Shea T."/>
            <person name="Sykes S."/>
            <person name="Wortman J."/>
            <person name="Nusbaum C."/>
            <person name="Birren B."/>
        </authorList>
    </citation>
    <scope>NUCLEOTIDE SEQUENCE</scope>
    <source>
        <strain evidence="4">CBS 10117</strain>
    </source>
</reference>
<dbReference type="EMBL" id="KI894035">
    <property type="protein sequence ID" value="OBR82364.1"/>
    <property type="molecule type" value="Genomic_DNA"/>
</dbReference>
<dbReference type="VEuPathDB" id="FungiDB:I303_07123"/>
<dbReference type="GeneID" id="28970822"/>
<dbReference type="InterPro" id="IPR036249">
    <property type="entry name" value="Thioredoxin-like_sf"/>
</dbReference>
<dbReference type="GO" id="GO:0005829">
    <property type="term" value="C:cytosol"/>
    <property type="evidence" value="ECO:0007669"/>
    <property type="project" value="TreeGrafter"/>
</dbReference>
<dbReference type="RefSeq" id="XP_018260206.1">
    <property type="nucleotide sequence ID" value="XM_018410397.1"/>
</dbReference>
<organism evidence="3">
    <name type="scientific">Kwoniella dejecticola CBS 10117</name>
    <dbReference type="NCBI Taxonomy" id="1296121"/>
    <lineage>
        <taxon>Eukaryota</taxon>
        <taxon>Fungi</taxon>
        <taxon>Dikarya</taxon>
        <taxon>Basidiomycota</taxon>
        <taxon>Agaricomycotina</taxon>
        <taxon>Tremellomycetes</taxon>
        <taxon>Tremellales</taxon>
        <taxon>Cryptococcaceae</taxon>
        <taxon>Kwoniella</taxon>
    </lineage>
</organism>
<dbReference type="AlphaFoldDB" id="A0A1A5ZX30"/>
<name>A0A1A5ZX30_9TREE</name>
<dbReference type="GO" id="GO:0047134">
    <property type="term" value="F:protein-disulfide reductase [NAD(P)H] activity"/>
    <property type="evidence" value="ECO:0007669"/>
    <property type="project" value="InterPro"/>
</dbReference>
<dbReference type="EMBL" id="CP144540">
    <property type="protein sequence ID" value="WWC65930.1"/>
    <property type="molecule type" value="Genomic_DNA"/>
</dbReference>